<protein>
    <submittedName>
        <fullName evidence="1">Uncharacterized protein</fullName>
    </submittedName>
</protein>
<proteinExistence type="predicted"/>
<dbReference type="EMBL" id="BGZK01000246">
    <property type="protein sequence ID" value="GBP31433.1"/>
    <property type="molecule type" value="Genomic_DNA"/>
</dbReference>
<comment type="caution">
    <text evidence="1">The sequence shown here is derived from an EMBL/GenBank/DDBJ whole genome shotgun (WGS) entry which is preliminary data.</text>
</comment>
<evidence type="ECO:0000313" key="1">
    <source>
        <dbReference type="EMBL" id="GBP31433.1"/>
    </source>
</evidence>
<evidence type="ECO:0000313" key="2">
    <source>
        <dbReference type="Proteomes" id="UP000299102"/>
    </source>
</evidence>
<accession>A0A4C1UY58</accession>
<dbReference type="AlphaFoldDB" id="A0A4C1UY58"/>
<sequence>MTSSYVIMLTLQPWGALLHTHLDLAPYDFFRLKRKLPIWMTGVPRFVFKNTGCSVGRAKIEGNENSNKTMSVRAHEFYNIKSMVVVVQRFQDFILARDDRRPAAQAPGLHTDPAGFPTLVLPVFIITIFAPQDYRLAPSGGRERRLCKLSPVL</sequence>
<name>A0A4C1UY58_EUMVA</name>
<gene>
    <name evidence="1" type="ORF">EVAR_17922_1</name>
</gene>
<dbReference type="Proteomes" id="UP000299102">
    <property type="component" value="Unassembled WGS sequence"/>
</dbReference>
<keyword evidence="2" id="KW-1185">Reference proteome</keyword>
<reference evidence="1 2" key="1">
    <citation type="journal article" date="2019" name="Commun. Biol.">
        <title>The bagworm genome reveals a unique fibroin gene that provides high tensile strength.</title>
        <authorList>
            <person name="Kono N."/>
            <person name="Nakamura H."/>
            <person name="Ohtoshi R."/>
            <person name="Tomita M."/>
            <person name="Numata K."/>
            <person name="Arakawa K."/>
        </authorList>
    </citation>
    <scope>NUCLEOTIDE SEQUENCE [LARGE SCALE GENOMIC DNA]</scope>
</reference>
<organism evidence="1 2">
    <name type="scientific">Eumeta variegata</name>
    <name type="common">Bagworm moth</name>
    <name type="synonym">Eumeta japonica</name>
    <dbReference type="NCBI Taxonomy" id="151549"/>
    <lineage>
        <taxon>Eukaryota</taxon>
        <taxon>Metazoa</taxon>
        <taxon>Ecdysozoa</taxon>
        <taxon>Arthropoda</taxon>
        <taxon>Hexapoda</taxon>
        <taxon>Insecta</taxon>
        <taxon>Pterygota</taxon>
        <taxon>Neoptera</taxon>
        <taxon>Endopterygota</taxon>
        <taxon>Lepidoptera</taxon>
        <taxon>Glossata</taxon>
        <taxon>Ditrysia</taxon>
        <taxon>Tineoidea</taxon>
        <taxon>Psychidae</taxon>
        <taxon>Oiketicinae</taxon>
        <taxon>Eumeta</taxon>
    </lineage>
</organism>